<dbReference type="Proteomes" id="UP000838756">
    <property type="component" value="Unassembled WGS sequence"/>
</dbReference>
<dbReference type="AlphaFoldDB" id="A0A8S4RM76"/>
<reference evidence="1" key="1">
    <citation type="submission" date="2022-03" db="EMBL/GenBank/DDBJ databases">
        <authorList>
            <person name="Lindestad O."/>
        </authorList>
    </citation>
    <scope>NUCLEOTIDE SEQUENCE</scope>
</reference>
<protein>
    <submittedName>
        <fullName evidence="1">Jg21462 protein</fullName>
    </submittedName>
</protein>
<dbReference type="OrthoDB" id="7470481at2759"/>
<dbReference type="GO" id="GO:0030139">
    <property type="term" value="C:endocytic vesicle"/>
    <property type="evidence" value="ECO:0007669"/>
    <property type="project" value="TreeGrafter"/>
</dbReference>
<dbReference type="GO" id="GO:0042147">
    <property type="term" value="P:retrograde transport, endosome to Golgi"/>
    <property type="evidence" value="ECO:0007669"/>
    <property type="project" value="TreeGrafter"/>
</dbReference>
<keyword evidence="2" id="KW-1185">Reference proteome</keyword>
<dbReference type="GO" id="GO:0006897">
    <property type="term" value="P:endocytosis"/>
    <property type="evidence" value="ECO:0007669"/>
    <property type="project" value="TreeGrafter"/>
</dbReference>
<evidence type="ECO:0000313" key="2">
    <source>
        <dbReference type="Proteomes" id="UP000838756"/>
    </source>
</evidence>
<accession>A0A8S4RM76</accession>
<comment type="caution">
    <text evidence="1">The sequence shown here is derived from an EMBL/GenBank/DDBJ whole genome shotgun (WGS) entry which is preliminary data.</text>
</comment>
<dbReference type="PANTHER" id="PTHR21663">
    <property type="entry name" value="HYPOTHETICAL HEAT DOMAIN-CONTAINING"/>
    <property type="match status" value="1"/>
</dbReference>
<dbReference type="GO" id="GO:0016020">
    <property type="term" value="C:membrane"/>
    <property type="evidence" value="ECO:0007669"/>
    <property type="project" value="TreeGrafter"/>
</dbReference>
<feature type="non-terminal residue" evidence="1">
    <location>
        <position position="1"/>
    </location>
</feature>
<organism evidence="1 2">
    <name type="scientific">Pararge aegeria aegeria</name>
    <dbReference type="NCBI Taxonomy" id="348720"/>
    <lineage>
        <taxon>Eukaryota</taxon>
        <taxon>Metazoa</taxon>
        <taxon>Ecdysozoa</taxon>
        <taxon>Arthropoda</taxon>
        <taxon>Hexapoda</taxon>
        <taxon>Insecta</taxon>
        <taxon>Pterygota</taxon>
        <taxon>Neoptera</taxon>
        <taxon>Endopterygota</taxon>
        <taxon>Lepidoptera</taxon>
        <taxon>Glossata</taxon>
        <taxon>Ditrysia</taxon>
        <taxon>Papilionoidea</taxon>
        <taxon>Nymphalidae</taxon>
        <taxon>Satyrinae</taxon>
        <taxon>Satyrini</taxon>
        <taxon>Parargina</taxon>
        <taxon>Pararge</taxon>
    </lineage>
</organism>
<dbReference type="PANTHER" id="PTHR21663:SF0">
    <property type="entry name" value="HEAT REPEAT-CONTAINING PROTEIN 5B"/>
    <property type="match status" value="1"/>
</dbReference>
<dbReference type="GO" id="GO:0005829">
    <property type="term" value="C:cytosol"/>
    <property type="evidence" value="ECO:0007669"/>
    <property type="project" value="GOC"/>
</dbReference>
<sequence length="109" mass="11911">RDLSSPELSVRRAALCCLRQLSQKDAADVCKYAKLATDYVPPRPYCGVVVPDTGLPGALFAYLDMERDKTALSHARDTLSCCLLAAAGNRSVRDWLVLAKKVLTVRLGM</sequence>
<dbReference type="GO" id="GO:0008104">
    <property type="term" value="P:intracellular protein localization"/>
    <property type="evidence" value="ECO:0007669"/>
    <property type="project" value="TreeGrafter"/>
</dbReference>
<dbReference type="EMBL" id="CAKXAJ010025439">
    <property type="protein sequence ID" value="CAH2239453.1"/>
    <property type="molecule type" value="Genomic_DNA"/>
</dbReference>
<dbReference type="InterPro" id="IPR040108">
    <property type="entry name" value="Laa1/Sip1/HEATR5"/>
</dbReference>
<name>A0A8S4RM76_9NEOP</name>
<proteinExistence type="predicted"/>
<dbReference type="GO" id="GO:0005794">
    <property type="term" value="C:Golgi apparatus"/>
    <property type="evidence" value="ECO:0007669"/>
    <property type="project" value="TreeGrafter"/>
</dbReference>
<evidence type="ECO:0000313" key="1">
    <source>
        <dbReference type="EMBL" id="CAH2239453.1"/>
    </source>
</evidence>
<gene>
    <name evidence="1" type="primary">jg21462</name>
    <name evidence="1" type="ORF">PAEG_LOCUS16159</name>
</gene>